<gene>
    <name evidence="2" type="ORF">E6W39_32755</name>
</gene>
<organism evidence="2 3">
    <name type="scientific">Kitasatospora acidiphila</name>
    <dbReference type="NCBI Taxonomy" id="2567942"/>
    <lineage>
        <taxon>Bacteria</taxon>
        <taxon>Bacillati</taxon>
        <taxon>Actinomycetota</taxon>
        <taxon>Actinomycetes</taxon>
        <taxon>Kitasatosporales</taxon>
        <taxon>Streptomycetaceae</taxon>
        <taxon>Kitasatospora</taxon>
    </lineage>
</organism>
<accession>A0A540WAP9</accession>
<dbReference type="OrthoDB" id="3528632at2"/>
<proteinExistence type="predicted"/>
<dbReference type="Pfam" id="PF19744">
    <property type="entry name" value="DUF6232"/>
    <property type="match status" value="1"/>
</dbReference>
<dbReference type="Proteomes" id="UP000319103">
    <property type="component" value="Unassembled WGS sequence"/>
</dbReference>
<dbReference type="EMBL" id="VIGB01000003">
    <property type="protein sequence ID" value="TQF06120.1"/>
    <property type="molecule type" value="Genomic_DNA"/>
</dbReference>
<comment type="caution">
    <text evidence="2">The sequence shown here is derived from an EMBL/GenBank/DDBJ whole genome shotgun (WGS) entry which is preliminary data.</text>
</comment>
<sequence length="176" mass="19159">MTRRILWIGNAAYPLAGITRVSVTVIVPAYGEAMRRFMKFAGRLLLSGFGLAAAVAVVDLASPSRSSDDPGRPVGWIIGVSLILLVLYFLLDTLPVLLRRTLYALAVDTAGPPTALVAWKKAEPAFDLAQAIIDAIENPQTEFRQFIHNTVVDLRQYQYGDNVNIYGGQGNTGIIK</sequence>
<evidence type="ECO:0000256" key="1">
    <source>
        <dbReference type="SAM" id="Phobius"/>
    </source>
</evidence>
<name>A0A540WAP9_9ACTN</name>
<dbReference type="RefSeq" id="WP_141636566.1">
    <property type="nucleotide sequence ID" value="NZ_VIGB01000003.1"/>
</dbReference>
<dbReference type="AlphaFoldDB" id="A0A540WAP9"/>
<evidence type="ECO:0000313" key="3">
    <source>
        <dbReference type="Proteomes" id="UP000319103"/>
    </source>
</evidence>
<keyword evidence="1" id="KW-1133">Transmembrane helix</keyword>
<dbReference type="InterPro" id="IPR045629">
    <property type="entry name" value="DUF6232"/>
</dbReference>
<keyword evidence="3" id="KW-1185">Reference proteome</keyword>
<protein>
    <submittedName>
        <fullName evidence="2">Uncharacterized protein</fullName>
    </submittedName>
</protein>
<feature type="transmembrane region" description="Helical" evidence="1">
    <location>
        <begin position="43"/>
        <end position="62"/>
    </location>
</feature>
<keyword evidence="1" id="KW-0812">Transmembrane</keyword>
<reference evidence="2 3" key="1">
    <citation type="submission" date="2019-06" db="EMBL/GenBank/DDBJ databases">
        <title>Description of Kitasatospora acidophila sp. nov. isolated from pine grove soil, and reclassification of Streptomyces novaecaesareae to Kitasatospora novaeceasareae comb. nov.</title>
        <authorList>
            <person name="Kim M.J."/>
        </authorList>
    </citation>
    <scope>NUCLEOTIDE SEQUENCE [LARGE SCALE GENOMIC DNA]</scope>
    <source>
        <strain evidence="2 3">MMS16-CNU292</strain>
    </source>
</reference>
<keyword evidence="1" id="KW-0472">Membrane</keyword>
<evidence type="ECO:0000313" key="2">
    <source>
        <dbReference type="EMBL" id="TQF06120.1"/>
    </source>
</evidence>
<feature type="transmembrane region" description="Helical" evidence="1">
    <location>
        <begin position="74"/>
        <end position="91"/>
    </location>
</feature>